<reference evidence="2" key="1">
    <citation type="submission" date="2023-10" db="EMBL/GenBank/DDBJ databases">
        <authorList>
            <person name="Domelevo Entfellner J.-B."/>
        </authorList>
    </citation>
    <scope>NUCLEOTIDE SEQUENCE</scope>
</reference>
<keyword evidence="3" id="KW-1185">Reference proteome</keyword>
<dbReference type="PANTHER" id="PTHR36791">
    <property type="entry name" value="OS03G0363400 PROTEIN"/>
    <property type="match status" value="1"/>
</dbReference>
<evidence type="ECO:0000313" key="3">
    <source>
        <dbReference type="Proteomes" id="UP001189624"/>
    </source>
</evidence>
<dbReference type="InterPro" id="IPR005358">
    <property type="entry name" value="Puta_zinc/iron-chelating_dom"/>
</dbReference>
<dbReference type="AlphaFoldDB" id="A0AA86VM19"/>
<feature type="region of interest" description="Disordered" evidence="1">
    <location>
        <begin position="17"/>
        <end position="45"/>
    </location>
</feature>
<evidence type="ECO:0000313" key="2">
    <source>
        <dbReference type="EMBL" id="CAJ1968412.1"/>
    </source>
</evidence>
<evidence type="ECO:0000256" key="1">
    <source>
        <dbReference type="SAM" id="MobiDB-lite"/>
    </source>
</evidence>
<protein>
    <submittedName>
        <fullName evidence="2">Uncharacterized protein</fullName>
    </submittedName>
</protein>
<sequence>MSPAITTLTPPLSLAVTSAARPSRKTATVKTDKKQRQTSLGFGGDKKETKWHCVEGCGACCKLQKGPSFPSPEEIFDDPSDVQLYKSLIGPDGWCIHYEKTTRKCSIYPDRPYFCRVEPEVFKSLFGVKEKNFHKESCSFCRDTIKAIYGPNSNELYNFNSSIRNSSRWDVFFPQLILANKNFHVPLRALCLDLLTLIIMVEVSYATFSTSPLVKMEQQKQVLNSKAPSAVLNCQILSTWKYVLR</sequence>
<dbReference type="EMBL" id="OY731404">
    <property type="protein sequence ID" value="CAJ1968412.1"/>
    <property type="molecule type" value="Genomic_DNA"/>
</dbReference>
<proteinExistence type="predicted"/>
<organism evidence="2 3">
    <name type="scientific">Sphenostylis stenocarpa</name>
    <dbReference type="NCBI Taxonomy" id="92480"/>
    <lineage>
        <taxon>Eukaryota</taxon>
        <taxon>Viridiplantae</taxon>
        <taxon>Streptophyta</taxon>
        <taxon>Embryophyta</taxon>
        <taxon>Tracheophyta</taxon>
        <taxon>Spermatophyta</taxon>
        <taxon>Magnoliopsida</taxon>
        <taxon>eudicotyledons</taxon>
        <taxon>Gunneridae</taxon>
        <taxon>Pentapetalae</taxon>
        <taxon>rosids</taxon>
        <taxon>fabids</taxon>
        <taxon>Fabales</taxon>
        <taxon>Fabaceae</taxon>
        <taxon>Papilionoideae</taxon>
        <taxon>50 kb inversion clade</taxon>
        <taxon>NPAAA clade</taxon>
        <taxon>indigoferoid/millettioid clade</taxon>
        <taxon>Phaseoleae</taxon>
        <taxon>Sphenostylis</taxon>
    </lineage>
</organism>
<dbReference type="PANTHER" id="PTHR36791:SF2">
    <property type="entry name" value="OS03G0363400 PROTEIN"/>
    <property type="match status" value="1"/>
</dbReference>
<accession>A0AA86VM19</accession>
<dbReference type="Gramene" id="rna-AYBTSS11_LOCUS21699">
    <property type="protein sequence ID" value="CAJ1968412.1"/>
    <property type="gene ID" value="gene-AYBTSS11_LOCUS21699"/>
</dbReference>
<gene>
    <name evidence="2" type="ORF">AYBTSS11_LOCUS21699</name>
</gene>
<dbReference type="Pfam" id="PF03692">
    <property type="entry name" value="CxxCxxCC"/>
    <property type="match status" value="1"/>
</dbReference>
<name>A0AA86VM19_9FABA</name>
<dbReference type="Proteomes" id="UP001189624">
    <property type="component" value="Chromosome 7"/>
</dbReference>